<sequence>MPLPPFVNDPHPLLPTIDRTYKAEEINAFGKDRGPAFYETCHLYAQSLWQIGFPAKCILLLNRALSSPMPGTEPLFQRLPLPYQAMAWLLIHRPADQFIGNPRRHWQHLATRMVEPNKELRAWRAWACWYLAKEILPEADFPADLEQLREEGVVEPTQGDIADHLQDLSPADDLAQWQAALAWADEQTGQGRRPPLQVRVRRIAEDELPVVQRLGREIWRQYYPGIISNEQIEYMLSVWYQPDAMAREMRSRGTWFALIEVAAHGPVGYLSFERYPEGVLFINKLYVQAAMHGHGVGAAALRWTQERAVELGCQSVQLRVNKRNVTAIRAYQRAGFRFAEDVCSDIGSGFVMDDYRMEKRL</sequence>
<evidence type="ECO:0000256" key="2">
    <source>
        <dbReference type="ARBA" id="ARBA00023315"/>
    </source>
</evidence>
<evidence type="ECO:0000313" key="4">
    <source>
        <dbReference type="EMBL" id="TDU73099.1"/>
    </source>
</evidence>
<keyword evidence="1" id="KW-0808">Transferase</keyword>
<keyword evidence="2" id="KW-0012">Acyltransferase</keyword>
<organism evidence="4 5">
    <name type="scientific">Prosthecobacter fusiformis</name>
    <dbReference type="NCBI Taxonomy" id="48464"/>
    <lineage>
        <taxon>Bacteria</taxon>
        <taxon>Pseudomonadati</taxon>
        <taxon>Verrucomicrobiota</taxon>
        <taxon>Verrucomicrobiia</taxon>
        <taxon>Verrucomicrobiales</taxon>
        <taxon>Verrucomicrobiaceae</taxon>
        <taxon>Prosthecobacter</taxon>
    </lineage>
</organism>
<dbReference type="GO" id="GO:0005840">
    <property type="term" value="C:ribosome"/>
    <property type="evidence" value="ECO:0007669"/>
    <property type="project" value="UniProtKB-KW"/>
</dbReference>
<dbReference type="InterPro" id="IPR016181">
    <property type="entry name" value="Acyl_CoA_acyltransferase"/>
</dbReference>
<comment type="caution">
    <text evidence="4">The sequence shown here is derived from an EMBL/GenBank/DDBJ whole genome shotgun (WGS) entry which is preliminary data.</text>
</comment>
<dbReference type="PANTHER" id="PTHR43877">
    <property type="entry name" value="AMINOALKYLPHOSPHONATE N-ACETYLTRANSFERASE-RELATED-RELATED"/>
    <property type="match status" value="1"/>
</dbReference>
<dbReference type="SUPFAM" id="SSF55729">
    <property type="entry name" value="Acyl-CoA N-acyltransferases (Nat)"/>
    <property type="match status" value="1"/>
</dbReference>
<dbReference type="RefSeq" id="WP_166647105.1">
    <property type="nucleotide sequence ID" value="NZ_SOCA01000002.1"/>
</dbReference>
<gene>
    <name evidence="4" type="ORF">EI77_01566</name>
</gene>
<dbReference type="InterPro" id="IPR000182">
    <property type="entry name" value="GNAT_dom"/>
</dbReference>
<dbReference type="GO" id="GO:0016747">
    <property type="term" value="F:acyltransferase activity, transferring groups other than amino-acyl groups"/>
    <property type="evidence" value="ECO:0007669"/>
    <property type="project" value="InterPro"/>
</dbReference>
<dbReference type="PROSITE" id="PS51186">
    <property type="entry name" value="GNAT"/>
    <property type="match status" value="1"/>
</dbReference>
<evidence type="ECO:0000259" key="3">
    <source>
        <dbReference type="PROSITE" id="PS51186"/>
    </source>
</evidence>
<dbReference type="Pfam" id="PF00583">
    <property type="entry name" value="Acetyltransf_1"/>
    <property type="match status" value="1"/>
</dbReference>
<dbReference type="InterPro" id="IPR050832">
    <property type="entry name" value="Bact_Acetyltransf"/>
</dbReference>
<dbReference type="EMBL" id="SOCA01000002">
    <property type="protein sequence ID" value="TDU73099.1"/>
    <property type="molecule type" value="Genomic_DNA"/>
</dbReference>
<keyword evidence="4" id="KW-0689">Ribosomal protein</keyword>
<keyword evidence="4" id="KW-0687">Ribonucleoprotein</keyword>
<name>A0A4R7S5D7_9BACT</name>
<reference evidence="4 5" key="1">
    <citation type="submission" date="2019-03" db="EMBL/GenBank/DDBJ databases">
        <title>Genomic Encyclopedia of Archaeal and Bacterial Type Strains, Phase II (KMG-II): from individual species to whole genera.</title>
        <authorList>
            <person name="Goeker M."/>
        </authorList>
    </citation>
    <scope>NUCLEOTIDE SEQUENCE [LARGE SCALE GENOMIC DNA]</scope>
    <source>
        <strain evidence="4 5">ATCC 25309</strain>
    </source>
</reference>
<accession>A0A4R7S5D7</accession>
<dbReference type="CDD" id="cd04301">
    <property type="entry name" value="NAT_SF"/>
    <property type="match status" value="1"/>
</dbReference>
<keyword evidence="5" id="KW-1185">Reference proteome</keyword>
<feature type="domain" description="N-acetyltransferase" evidence="3">
    <location>
        <begin position="198"/>
        <end position="361"/>
    </location>
</feature>
<dbReference type="AlphaFoldDB" id="A0A4R7S5D7"/>
<protein>
    <submittedName>
        <fullName evidence="4">Ribosomal protein S18 acetylase RimI-like enzyme</fullName>
    </submittedName>
</protein>
<evidence type="ECO:0000313" key="5">
    <source>
        <dbReference type="Proteomes" id="UP000295662"/>
    </source>
</evidence>
<dbReference type="Proteomes" id="UP000295662">
    <property type="component" value="Unassembled WGS sequence"/>
</dbReference>
<dbReference type="Gene3D" id="3.40.630.30">
    <property type="match status" value="1"/>
</dbReference>
<proteinExistence type="predicted"/>
<evidence type="ECO:0000256" key="1">
    <source>
        <dbReference type="ARBA" id="ARBA00022679"/>
    </source>
</evidence>